<reference evidence="2 3" key="1">
    <citation type="submission" date="2019-06" db="EMBL/GenBank/DDBJ databases">
        <title>Aeromicrobium sp. nov., isolated from a maize field.</title>
        <authorList>
            <person name="Lin S.-Y."/>
            <person name="Tsai C.-F."/>
            <person name="Young C.-C."/>
        </authorList>
    </citation>
    <scope>NUCLEOTIDE SEQUENCE [LARGE SCALE GENOMIC DNA]</scope>
    <source>
        <strain evidence="2 3">CC-CFT486</strain>
    </source>
</reference>
<proteinExistence type="predicted"/>
<evidence type="ECO:0000256" key="1">
    <source>
        <dbReference type="SAM" id="MobiDB-lite"/>
    </source>
</evidence>
<organism evidence="2 3">
    <name type="scientific">Aeromicrobium terrae</name>
    <dbReference type="NCBI Taxonomy" id="2498846"/>
    <lineage>
        <taxon>Bacteria</taxon>
        <taxon>Bacillati</taxon>
        <taxon>Actinomycetota</taxon>
        <taxon>Actinomycetes</taxon>
        <taxon>Propionibacteriales</taxon>
        <taxon>Nocardioidaceae</taxon>
        <taxon>Aeromicrobium</taxon>
    </lineage>
</organism>
<accession>A0A5C8NKA0</accession>
<dbReference type="OrthoDB" id="3731485at2"/>
<comment type="caution">
    <text evidence="2">The sequence shown here is derived from an EMBL/GenBank/DDBJ whole genome shotgun (WGS) entry which is preliminary data.</text>
</comment>
<gene>
    <name evidence="2" type="ORF">FHP06_08555</name>
</gene>
<protein>
    <submittedName>
        <fullName evidence="2">Uncharacterized protein</fullName>
    </submittedName>
</protein>
<evidence type="ECO:0000313" key="3">
    <source>
        <dbReference type="Proteomes" id="UP000321571"/>
    </source>
</evidence>
<dbReference type="EMBL" id="VDUX01000003">
    <property type="protein sequence ID" value="TXL61467.1"/>
    <property type="molecule type" value="Genomic_DNA"/>
</dbReference>
<dbReference type="RefSeq" id="WP_147685766.1">
    <property type="nucleotide sequence ID" value="NZ_VDUX01000003.1"/>
</dbReference>
<feature type="region of interest" description="Disordered" evidence="1">
    <location>
        <begin position="67"/>
        <end position="86"/>
    </location>
</feature>
<feature type="compositionally biased region" description="Acidic residues" evidence="1">
    <location>
        <begin position="76"/>
        <end position="86"/>
    </location>
</feature>
<dbReference type="AlphaFoldDB" id="A0A5C8NKA0"/>
<keyword evidence="3" id="KW-1185">Reference proteome</keyword>
<sequence>MGEIFFDSEEDAAELIGALQAEGYTTSLRQEPFAGEDDAQDHGWVLEVEPFDDGVVAMVDVYGGWMPGDPHLSVEDPPDLPDEPRR</sequence>
<name>A0A5C8NKA0_9ACTN</name>
<dbReference type="Proteomes" id="UP000321571">
    <property type="component" value="Unassembled WGS sequence"/>
</dbReference>
<evidence type="ECO:0000313" key="2">
    <source>
        <dbReference type="EMBL" id="TXL61467.1"/>
    </source>
</evidence>